<dbReference type="InterPro" id="IPR036162">
    <property type="entry name" value="Resolvase-like_N_sf"/>
</dbReference>
<dbReference type="GO" id="GO:0000150">
    <property type="term" value="F:DNA strand exchange activity"/>
    <property type="evidence" value="ECO:0007669"/>
    <property type="project" value="InterPro"/>
</dbReference>
<name>A0A2D1GQ20_9CAUD</name>
<dbReference type="SMART" id="SM00857">
    <property type="entry name" value="Resolvase"/>
    <property type="match status" value="1"/>
</dbReference>
<sequence>MEATTKAAVYLRQSIDRTGEGLAVDRQREDCLKLCEDKGWEPVEYVDNDVSASTGKPRPAYKQMLADIRSGAVQAVVAWNLDRLHRRPIELEEFIELANKHKVALATVSGDTDLSTDSGRFYARMLGVVARHEMERKSARQKAAHRQRVKQGRPWWSGPPPFGYEADEGHENIRINKEEAKLIRKAYRDVLKGVAIHTIAKEWNAQGVKTRRGNDWAGPTVRQFLANPRNAGLKVYLGEVVGKAPWPAIIDEATYKSYMAYVKAPGRGPGKPLARKHLLSGIARCGRCGGRMGVGMTGRKYYDENGKEHRVDTYACKICFKVSRDRRKTDEVVRAVMIKLLSQPDALALAARPELPNVQELLEEANTIRDRMDNLAVEFADGGITASQMRIANERLQDRLEEVERKLVDVNSRRVLDGVIGVKDVAARWDSLPVERRRAIVETIATVTIQPTVRGRPFDPSLIEIRRRFPEEAPNGL</sequence>
<evidence type="ECO:0000259" key="2">
    <source>
        <dbReference type="PROSITE" id="PS51736"/>
    </source>
</evidence>
<keyword evidence="1" id="KW-0175">Coiled coil</keyword>
<evidence type="ECO:0000256" key="1">
    <source>
        <dbReference type="SAM" id="Coils"/>
    </source>
</evidence>
<dbReference type="Pfam" id="PF07508">
    <property type="entry name" value="Recombinase"/>
    <property type="match status" value="1"/>
</dbReference>
<keyword evidence="5" id="KW-1185">Reference proteome</keyword>
<reference evidence="5" key="1">
    <citation type="submission" date="2017-09" db="EMBL/GenBank/DDBJ databases">
        <authorList>
            <person name="Ehlers B."/>
            <person name="Leendertz F.H."/>
        </authorList>
    </citation>
    <scope>NUCLEOTIDE SEQUENCE [LARGE SCALE GENOMIC DNA]</scope>
</reference>
<protein>
    <submittedName>
        <fullName evidence="4">Integrase</fullName>
    </submittedName>
</protein>
<dbReference type="Gene3D" id="3.40.50.1390">
    <property type="entry name" value="Resolvase, N-terminal catalytic domain"/>
    <property type="match status" value="1"/>
</dbReference>
<dbReference type="PANTHER" id="PTHR30461:SF23">
    <property type="entry name" value="DNA RECOMBINASE-RELATED"/>
    <property type="match status" value="1"/>
</dbReference>
<dbReference type="SUPFAM" id="SSF53041">
    <property type="entry name" value="Resolvase-like"/>
    <property type="match status" value="1"/>
</dbReference>
<dbReference type="RefSeq" id="YP_010013585.1">
    <property type="nucleotide sequence ID" value="NC_053512.1"/>
</dbReference>
<dbReference type="CDD" id="cd00338">
    <property type="entry name" value="Ser_Recombinase"/>
    <property type="match status" value="1"/>
</dbReference>
<dbReference type="GO" id="GO:0003677">
    <property type="term" value="F:DNA binding"/>
    <property type="evidence" value="ECO:0007669"/>
    <property type="project" value="InterPro"/>
</dbReference>
<dbReference type="InterPro" id="IPR011109">
    <property type="entry name" value="DNA_bind_recombinase_dom"/>
</dbReference>
<dbReference type="Proteomes" id="UP000229090">
    <property type="component" value="Segment"/>
</dbReference>
<dbReference type="Gene3D" id="3.90.1750.20">
    <property type="entry name" value="Putative Large Serine Recombinase, Chain B, Domain 2"/>
    <property type="match status" value="1"/>
</dbReference>
<dbReference type="Pfam" id="PF00239">
    <property type="entry name" value="Resolvase"/>
    <property type="match status" value="1"/>
</dbReference>
<dbReference type="PANTHER" id="PTHR30461">
    <property type="entry name" value="DNA-INVERTASE FROM LAMBDOID PROPHAGE"/>
    <property type="match status" value="1"/>
</dbReference>
<evidence type="ECO:0000259" key="3">
    <source>
        <dbReference type="PROSITE" id="PS51737"/>
    </source>
</evidence>
<feature type="coiled-coil region" evidence="1">
    <location>
        <begin position="358"/>
        <end position="413"/>
    </location>
</feature>
<dbReference type="PROSITE" id="PS51737">
    <property type="entry name" value="RECOMBINASE_DNA_BIND"/>
    <property type="match status" value="1"/>
</dbReference>
<feature type="domain" description="Resolvase/invertase-type recombinase catalytic" evidence="2">
    <location>
        <begin position="6"/>
        <end position="152"/>
    </location>
</feature>
<dbReference type="PROSITE" id="PS51736">
    <property type="entry name" value="RECOMBINASES_3"/>
    <property type="match status" value="1"/>
</dbReference>
<gene>
    <name evidence="4" type="primary">96</name>
    <name evidence="4" type="ORF">SEA_KUMAO_96</name>
</gene>
<feature type="domain" description="Recombinase" evidence="3">
    <location>
        <begin position="161"/>
        <end position="268"/>
    </location>
</feature>
<dbReference type="KEGG" id="vg:63210199"/>
<dbReference type="InterPro" id="IPR038109">
    <property type="entry name" value="DNA_bind_recomb_sf"/>
</dbReference>
<evidence type="ECO:0000313" key="5">
    <source>
        <dbReference type="Proteomes" id="UP000229090"/>
    </source>
</evidence>
<dbReference type="EMBL" id="MG009575">
    <property type="protein sequence ID" value="ATN94058.1"/>
    <property type="molecule type" value="Genomic_DNA"/>
</dbReference>
<dbReference type="InterPro" id="IPR006119">
    <property type="entry name" value="Resolv_N"/>
</dbReference>
<organism evidence="4 5">
    <name type="scientific">Mycobacterium phage Kumao</name>
    <dbReference type="NCBI Taxonomy" id="2041344"/>
    <lineage>
        <taxon>Viruses</taxon>
        <taxon>Duplodnaviria</taxon>
        <taxon>Heunggongvirae</taxon>
        <taxon>Uroviricota</taxon>
        <taxon>Caudoviricetes</taxon>
        <taxon>Vilmaviridae</taxon>
        <taxon>Kumaovirus</taxon>
        <taxon>Kumaovirus kumao</taxon>
    </lineage>
</organism>
<dbReference type="InterPro" id="IPR050639">
    <property type="entry name" value="SSR_resolvase"/>
</dbReference>
<accession>A0A2D1GQ20</accession>
<dbReference type="GeneID" id="63210199"/>
<proteinExistence type="predicted"/>
<evidence type="ECO:0000313" key="4">
    <source>
        <dbReference type="EMBL" id="ATN94058.1"/>
    </source>
</evidence>